<name>A0ABR2UUK1_9PEZI</name>
<organism evidence="4 5">
    <name type="scientific">Seiridium unicorne</name>
    <dbReference type="NCBI Taxonomy" id="138068"/>
    <lineage>
        <taxon>Eukaryota</taxon>
        <taxon>Fungi</taxon>
        <taxon>Dikarya</taxon>
        <taxon>Ascomycota</taxon>
        <taxon>Pezizomycotina</taxon>
        <taxon>Sordariomycetes</taxon>
        <taxon>Xylariomycetidae</taxon>
        <taxon>Amphisphaeriales</taxon>
        <taxon>Sporocadaceae</taxon>
        <taxon>Seiridium</taxon>
    </lineage>
</organism>
<keyword evidence="5" id="KW-1185">Reference proteome</keyword>
<proteinExistence type="inferred from homology"/>
<dbReference type="InterPro" id="IPR036188">
    <property type="entry name" value="FAD/NAD-bd_sf"/>
</dbReference>
<dbReference type="PANTHER" id="PTHR11552:SF115">
    <property type="entry name" value="DEHYDROGENASE XPTC-RELATED"/>
    <property type="match status" value="1"/>
</dbReference>
<dbReference type="InterPro" id="IPR007867">
    <property type="entry name" value="GMC_OxRtase_C"/>
</dbReference>
<gene>
    <name evidence="4" type="ORF">SUNI508_08449</name>
</gene>
<dbReference type="InterPro" id="IPR000172">
    <property type="entry name" value="GMC_OxRdtase_N"/>
</dbReference>
<reference evidence="4 5" key="1">
    <citation type="journal article" date="2024" name="J. Plant Pathol.">
        <title>Sequence and assembly of the genome of Seiridium unicorne, isolate CBS 538.82, causal agent of cypress canker disease.</title>
        <authorList>
            <person name="Scali E."/>
            <person name="Rocca G.D."/>
            <person name="Danti R."/>
            <person name="Garbelotto M."/>
            <person name="Barberini S."/>
            <person name="Baroncelli R."/>
            <person name="Emiliani G."/>
        </authorList>
    </citation>
    <scope>NUCLEOTIDE SEQUENCE [LARGE SCALE GENOMIC DNA]</scope>
    <source>
        <strain evidence="4 5">BM-138-508</strain>
    </source>
</reference>
<feature type="domain" description="Glucose-methanol-choline oxidoreductase N-terminal" evidence="3">
    <location>
        <begin position="325"/>
        <end position="339"/>
    </location>
</feature>
<protein>
    <submittedName>
        <fullName evidence="4">Glucose-methanol-choline oxidoreductase N-terminal domain-containing protein</fullName>
    </submittedName>
</protein>
<dbReference type="InterPro" id="IPR012132">
    <property type="entry name" value="GMC_OxRdtase"/>
</dbReference>
<dbReference type="Proteomes" id="UP001408356">
    <property type="component" value="Unassembled WGS sequence"/>
</dbReference>
<feature type="chain" id="PRO_5047364567" evidence="2">
    <location>
        <begin position="19"/>
        <end position="649"/>
    </location>
</feature>
<evidence type="ECO:0000313" key="4">
    <source>
        <dbReference type="EMBL" id="KAK9418020.1"/>
    </source>
</evidence>
<evidence type="ECO:0000259" key="3">
    <source>
        <dbReference type="PROSITE" id="PS00624"/>
    </source>
</evidence>
<keyword evidence="2" id="KW-0732">Signal</keyword>
<dbReference type="PANTHER" id="PTHR11552">
    <property type="entry name" value="GLUCOSE-METHANOL-CHOLINE GMC OXIDOREDUCTASE"/>
    <property type="match status" value="1"/>
</dbReference>
<dbReference type="Pfam" id="PF00732">
    <property type="entry name" value="GMC_oxred_N"/>
    <property type="match status" value="2"/>
</dbReference>
<evidence type="ECO:0000256" key="1">
    <source>
        <dbReference type="ARBA" id="ARBA00010790"/>
    </source>
</evidence>
<dbReference type="Gene3D" id="3.30.560.10">
    <property type="entry name" value="Glucose Oxidase, domain 3"/>
    <property type="match status" value="1"/>
</dbReference>
<evidence type="ECO:0000313" key="5">
    <source>
        <dbReference type="Proteomes" id="UP001408356"/>
    </source>
</evidence>
<dbReference type="PIRSF" id="PIRSF000137">
    <property type="entry name" value="Alcohol_oxidase"/>
    <property type="match status" value="1"/>
</dbReference>
<dbReference type="EMBL" id="JARVKF010000394">
    <property type="protein sequence ID" value="KAK9418020.1"/>
    <property type="molecule type" value="Genomic_DNA"/>
</dbReference>
<dbReference type="SUPFAM" id="SSF51905">
    <property type="entry name" value="FAD/NAD(P)-binding domain"/>
    <property type="match status" value="1"/>
</dbReference>
<comment type="similarity">
    <text evidence="1">Belongs to the GMC oxidoreductase family.</text>
</comment>
<dbReference type="Pfam" id="PF05199">
    <property type="entry name" value="GMC_oxred_C"/>
    <property type="match status" value="1"/>
</dbReference>
<sequence length="649" mass="69884">MGGKAAIFLLLSSIASEARIIPRYATVVEPAVASGSHYDFIIAGGGISGLTLADRLTEDPDVNVLVIEAGPLDNGEDAVYVPGDRNTTAYQWPNMDTVPQPQLDNQTLSLWYGKVVGGGSTVNSMVFLRSANTVNSRTSTDTWLTECTLNRGTIADFDGWQSLGITGWSWDDMLPYYIKSENFTRPDSNFAAAENITWDDAVRGSSGPVQYTYPNYIYPANSLWASALESVGIQRRLDPHTGINPGLVSLPFSIDARNKTWTRSSARRNHYDGAIVRSNYHLLTEQRVGKVVISDGKATGVEYLPSTGGASTTVYASKEVIVTAGALNTPQILMLSGIGPSSLLQSLGIPVVSDLPGVGQNLQDHYSVDIAYSWATSILPNSTTFSTNSTYQAEQLALYEAKQPSAFTISQHLPTSFGLVALKDFANGTAYESMISNIRAYDAASSLPLDVDPTVLAGYTAQRDVLIQQYENPDMAVGSLNWNTGSDGQIFYLKTLSRGNVVINSTNPLDYVVIDMRTATDPADFAFLSELLRKLRTVMAAPAMATLGPTELSPWGAEYQTDEEMAPAIRQTLSPSSGHMCCTAAMLPRNLGGVVDSEKKVYGVQGLRVADVSTLPIILSGPPTSTVYAASEKLADMIKKEYSLRGSST</sequence>
<evidence type="ECO:0000256" key="2">
    <source>
        <dbReference type="SAM" id="SignalP"/>
    </source>
</evidence>
<dbReference type="Gene3D" id="3.50.50.60">
    <property type="entry name" value="FAD/NAD(P)-binding domain"/>
    <property type="match status" value="1"/>
</dbReference>
<dbReference type="SUPFAM" id="SSF54373">
    <property type="entry name" value="FAD-linked reductases, C-terminal domain"/>
    <property type="match status" value="1"/>
</dbReference>
<comment type="caution">
    <text evidence="4">The sequence shown here is derived from an EMBL/GenBank/DDBJ whole genome shotgun (WGS) entry which is preliminary data.</text>
</comment>
<accession>A0ABR2UUK1</accession>
<dbReference type="PROSITE" id="PS00624">
    <property type="entry name" value="GMC_OXRED_2"/>
    <property type="match status" value="1"/>
</dbReference>
<feature type="signal peptide" evidence="2">
    <location>
        <begin position="1"/>
        <end position="18"/>
    </location>
</feature>